<evidence type="ECO:0008006" key="3">
    <source>
        <dbReference type="Google" id="ProtNLM"/>
    </source>
</evidence>
<dbReference type="Gene3D" id="2.60.120.620">
    <property type="entry name" value="q2cbj1_9rhob like domain"/>
    <property type="match status" value="2"/>
</dbReference>
<dbReference type="PANTHER" id="PTHR14650">
    <property type="entry name" value="PROLYL HYDROXYLASE-RELATED"/>
    <property type="match status" value="1"/>
</dbReference>
<dbReference type="EMBL" id="NCKV01003940">
    <property type="protein sequence ID" value="RWS25223.1"/>
    <property type="molecule type" value="Genomic_DNA"/>
</dbReference>
<evidence type="ECO:0000313" key="2">
    <source>
        <dbReference type="Proteomes" id="UP000288716"/>
    </source>
</evidence>
<reference evidence="1 2" key="1">
    <citation type="journal article" date="2018" name="Gigascience">
        <title>Genomes of trombidid mites reveal novel predicted allergens and laterally-transferred genes associated with secondary metabolism.</title>
        <authorList>
            <person name="Dong X."/>
            <person name="Chaisiri K."/>
            <person name="Xia D."/>
            <person name="Armstrong S.D."/>
            <person name="Fang Y."/>
            <person name="Donnelly M.J."/>
            <person name="Kadowaki T."/>
            <person name="McGarry J.W."/>
            <person name="Darby A.C."/>
            <person name="Makepeace B.L."/>
        </authorList>
    </citation>
    <scope>NUCLEOTIDE SEQUENCE [LARGE SCALE GENOMIC DNA]</scope>
    <source>
        <strain evidence="1">UoL-UT</strain>
    </source>
</reference>
<dbReference type="InterPro" id="IPR039210">
    <property type="entry name" value="OGFOD3"/>
</dbReference>
<evidence type="ECO:0000313" key="1">
    <source>
        <dbReference type="EMBL" id="RWS25223.1"/>
    </source>
</evidence>
<dbReference type="VEuPathDB" id="VectorBase:LDEU006817"/>
<protein>
    <recommendedName>
        <fullName evidence="3">2-oxoglutarate and iron-dependent oxygenase domain-containing protein 3-like protein</fullName>
    </recommendedName>
</protein>
<proteinExistence type="predicted"/>
<comment type="caution">
    <text evidence="1">The sequence shown here is derived from an EMBL/GenBank/DDBJ whole genome shotgun (WGS) entry which is preliminary data.</text>
</comment>
<dbReference type="GO" id="GO:0016020">
    <property type="term" value="C:membrane"/>
    <property type="evidence" value="ECO:0007669"/>
    <property type="project" value="TreeGrafter"/>
</dbReference>
<dbReference type="PANTHER" id="PTHR14650:SF1">
    <property type="entry name" value="2-OXOGLUTARATE AND IRON-DEPENDENT OXYGENASE DOMAIN-CONTAINING PROTEIN 3"/>
    <property type="match status" value="1"/>
</dbReference>
<dbReference type="STRING" id="299467.A0A443SCF6"/>
<dbReference type="AlphaFoldDB" id="A0A443SCF6"/>
<keyword evidence="2" id="KW-1185">Reference proteome</keyword>
<name>A0A443SCF6_9ACAR</name>
<sequence length="606" mass="69150">MKTYSEVINIPNPKNEKFLAKANEFINGVRLHEVKCYKEGYQREDNYWNALPKRCGTLISDTLVTVDEALRLREITEKMLSRYGYQHYENPESVNIRRMKLHEVFSWGVRDKTLSVEDYALINKTATNAMTLIAQTFGVDEYKIYFCSVSEMTRFKPVIDFQEFRHVDKVRAPALLVTSIVWLSTTGVEFDGGRTEYLTGGPEPFTPLLVEPKQGRFAAWTSGYENPHGVQQMESGERFALLFAITADPDLGYKNMDALYHWSDDLVRREVSENDDSEVADSENKIEEENIECGKEDSKSKNARWTNVGTVIGLAIFAIYYSTLVKQDEKVIVNMQKYSDIIGRGETGPKQFMASVDDHISGIKFHEVKCHENGYWREADRESAPKRCGTILSDTLVTGEEANVLRALVAKVLDSIGYHNVNYEESTNIKRIRLYELFVWGYENKVFDDSDFDLINKTAENVKKTIADSFGIPLDKLFFAPVCEMTRFKPITDFKEFRHIDKVRSSPLVVTSIIWLSTVGKDFDGGRVEFLTGGPEPFTPILIEPKLGRFGAWTSGYENPHGVLELESGERLALLFPMTTDSEVGHKSMNDLKEFFVKQQQKPTPP</sequence>
<dbReference type="Proteomes" id="UP000288716">
    <property type="component" value="Unassembled WGS sequence"/>
</dbReference>
<accession>A0A443SCF6</accession>
<dbReference type="OrthoDB" id="6493262at2759"/>
<gene>
    <name evidence="1" type="ORF">B4U80_02729</name>
</gene>
<organism evidence="1 2">
    <name type="scientific">Leptotrombidium deliense</name>
    <dbReference type="NCBI Taxonomy" id="299467"/>
    <lineage>
        <taxon>Eukaryota</taxon>
        <taxon>Metazoa</taxon>
        <taxon>Ecdysozoa</taxon>
        <taxon>Arthropoda</taxon>
        <taxon>Chelicerata</taxon>
        <taxon>Arachnida</taxon>
        <taxon>Acari</taxon>
        <taxon>Acariformes</taxon>
        <taxon>Trombidiformes</taxon>
        <taxon>Prostigmata</taxon>
        <taxon>Anystina</taxon>
        <taxon>Parasitengona</taxon>
        <taxon>Trombiculoidea</taxon>
        <taxon>Trombiculidae</taxon>
        <taxon>Leptotrombidium</taxon>
    </lineage>
</organism>